<comment type="subunit">
    <text evidence="7">Component of the large ribosomal subunit. Mature ribosomes consist of a small (40S) and a large (60S) subunit. The 40S subunit contains about 33 different proteins and 1 molecule of RNA (18S). The 60S subunit contains about 49 different proteins and 3 molecules of RNA (28S, 5.8S and 5S).</text>
</comment>
<evidence type="ECO:0000259" key="10">
    <source>
        <dbReference type="Pfam" id="PF03946"/>
    </source>
</evidence>
<dbReference type="PANTHER" id="PTHR11661:SF2">
    <property type="entry name" value="LARGE RIBOSOMAL SUBUNIT PROTEIN UL11"/>
    <property type="match status" value="1"/>
</dbReference>
<dbReference type="InterPro" id="IPR020785">
    <property type="entry name" value="Ribosomal_uL11_CS"/>
</dbReference>
<dbReference type="PROSITE" id="PS00359">
    <property type="entry name" value="RIBOSOMAL_L11"/>
    <property type="match status" value="1"/>
</dbReference>
<keyword evidence="2 8" id="KW-0689">Ribosomal protein</keyword>
<dbReference type="InterPro" id="IPR000911">
    <property type="entry name" value="Ribosomal_uL11"/>
</dbReference>
<dbReference type="InterPro" id="IPR036796">
    <property type="entry name" value="Ribosomal_uL11_N_sf"/>
</dbReference>
<evidence type="ECO:0000256" key="7">
    <source>
        <dbReference type="ARBA" id="ARBA00046571"/>
    </source>
</evidence>
<dbReference type="Proteomes" id="UP000429181">
    <property type="component" value="Chromosome 7"/>
</dbReference>
<keyword evidence="3 8" id="KW-0687">Ribonucleoprotein</keyword>
<dbReference type="GO" id="GO:0070180">
    <property type="term" value="F:large ribosomal subunit rRNA binding"/>
    <property type="evidence" value="ECO:0007669"/>
    <property type="project" value="TreeGrafter"/>
</dbReference>
<comment type="similarity">
    <text evidence="1 8">Belongs to the universal ribosomal protein uL11 family.</text>
</comment>
<dbReference type="AlphaFoldDB" id="A0A4W2G0D9"/>
<feature type="domain" description="Large ribosomal subunit protein uL11 N-terminal" evidence="10">
    <location>
        <begin position="13"/>
        <end position="69"/>
    </location>
</feature>
<dbReference type="Pfam" id="PF00298">
    <property type="entry name" value="Ribosomal_L11"/>
    <property type="match status" value="1"/>
</dbReference>
<evidence type="ECO:0000259" key="9">
    <source>
        <dbReference type="Pfam" id="PF00298"/>
    </source>
</evidence>
<dbReference type="GO" id="GO:0003735">
    <property type="term" value="F:structural constituent of ribosome"/>
    <property type="evidence" value="ECO:0007669"/>
    <property type="project" value="InterPro"/>
</dbReference>
<evidence type="ECO:0000256" key="8">
    <source>
        <dbReference type="RuleBase" id="RU003978"/>
    </source>
</evidence>
<evidence type="ECO:0000313" key="11">
    <source>
        <dbReference type="Ensembl" id="ENSBIXP00005011596.1"/>
    </source>
</evidence>
<evidence type="ECO:0000256" key="4">
    <source>
        <dbReference type="ARBA" id="ARBA00035203"/>
    </source>
</evidence>
<dbReference type="Pfam" id="PF03946">
    <property type="entry name" value="Ribosomal_L11_N"/>
    <property type="match status" value="1"/>
</dbReference>
<evidence type="ECO:0000256" key="2">
    <source>
        <dbReference type="ARBA" id="ARBA00022980"/>
    </source>
</evidence>
<dbReference type="FunFam" id="1.10.10.250:FF:000002">
    <property type="entry name" value="60S ribosomal protein L12"/>
    <property type="match status" value="1"/>
</dbReference>
<protein>
    <recommendedName>
        <fullName evidence="4">Large ribosomal subunit protein uL11</fullName>
    </recommendedName>
    <alternativeName>
        <fullName evidence="5">60S ribosomal protein L12</fullName>
    </alternativeName>
</protein>
<dbReference type="Ensembl" id="ENSBIXT00005020578.1">
    <property type="protein sequence ID" value="ENSBIXP00005011596.1"/>
    <property type="gene ID" value="ENSBIXG00005002534.1"/>
</dbReference>
<organism evidence="11 12">
    <name type="scientific">Bos indicus x Bos taurus</name>
    <name type="common">Hybrid cattle</name>
    <dbReference type="NCBI Taxonomy" id="30522"/>
    <lineage>
        <taxon>Eukaryota</taxon>
        <taxon>Metazoa</taxon>
        <taxon>Chordata</taxon>
        <taxon>Craniata</taxon>
        <taxon>Vertebrata</taxon>
        <taxon>Euteleostomi</taxon>
        <taxon>Mammalia</taxon>
        <taxon>Eutheria</taxon>
        <taxon>Laurasiatheria</taxon>
        <taxon>Artiodactyla</taxon>
        <taxon>Ruminantia</taxon>
        <taxon>Pecora</taxon>
        <taxon>Bovidae</taxon>
        <taxon>Bovinae</taxon>
        <taxon>Bos</taxon>
    </lineage>
</organism>
<evidence type="ECO:0000313" key="12">
    <source>
        <dbReference type="Proteomes" id="UP000429181"/>
    </source>
</evidence>
<dbReference type="FunFam" id="3.30.1550.10:FF:000002">
    <property type="entry name" value="60S ribosomal protein L12"/>
    <property type="match status" value="1"/>
</dbReference>
<feature type="domain" description="Large ribosomal subunit protein uL11 C-terminal" evidence="9">
    <location>
        <begin position="74"/>
        <end position="143"/>
    </location>
</feature>
<dbReference type="Gene3D" id="1.10.10.250">
    <property type="entry name" value="Ribosomal protein L11, C-terminal domain"/>
    <property type="match status" value="1"/>
</dbReference>
<dbReference type="PANTHER" id="PTHR11661">
    <property type="entry name" value="60S RIBOSOMAL PROTEIN L12"/>
    <property type="match status" value="1"/>
</dbReference>
<dbReference type="HAMAP" id="MF_00736">
    <property type="entry name" value="Ribosomal_uL11"/>
    <property type="match status" value="1"/>
</dbReference>
<evidence type="ECO:0000256" key="1">
    <source>
        <dbReference type="ARBA" id="ARBA00010537"/>
    </source>
</evidence>
<dbReference type="GO" id="GO:0006412">
    <property type="term" value="P:translation"/>
    <property type="evidence" value="ECO:0007669"/>
    <property type="project" value="InterPro"/>
</dbReference>
<dbReference type="GeneTree" id="ENSGT00390000006922"/>
<dbReference type="Gene3D" id="3.30.1550.10">
    <property type="entry name" value="Ribosomal protein L11/L12, N-terminal domain"/>
    <property type="match status" value="1"/>
</dbReference>
<dbReference type="InterPro" id="IPR020783">
    <property type="entry name" value="Ribosomal_uL11_C"/>
</dbReference>
<dbReference type="SUPFAM" id="SSF54747">
    <property type="entry name" value="Ribosomal L11/L12e N-terminal domain"/>
    <property type="match status" value="1"/>
</dbReference>
<evidence type="ECO:0000256" key="3">
    <source>
        <dbReference type="ARBA" id="ARBA00023274"/>
    </source>
</evidence>
<comment type="function">
    <text evidence="6">Component of the large ribosomal subunit. The ribosome is a large ribonucleoprotein complex responsible for the synthesis of proteins in the cell. Binds directly to 26S ribosomal RNA.</text>
</comment>
<dbReference type="InterPro" id="IPR020784">
    <property type="entry name" value="Ribosomal_uL11_N"/>
</dbReference>
<dbReference type="SUPFAM" id="SSF46906">
    <property type="entry name" value="Ribosomal protein L11, C-terminal domain"/>
    <property type="match status" value="1"/>
</dbReference>
<dbReference type="InterPro" id="IPR036769">
    <property type="entry name" value="Ribosomal_uL11_C_sf"/>
</dbReference>
<reference evidence="11 12" key="1">
    <citation type="submission" date="2018-11" db="EMBL/GenBank/DDBJ databases">
        <title>Haplotype-resolved cattle genomes.</title>
        <authorList>
            <person name="Low W.Y."/>
            <person name="Tearle R."/>
            <person name="Bickhart D.M."/>
            <person name="Rosen B.D."/>
            <person name="Koren S."/>
            <person name="Rhie A."/>
            <person name="Hiendleder S."/>
            <person name="Phillippy A.M."/>
            <person name="Smith T.P.L."/>
            <person name="Williams J.L."/>
        </authorList>
    </citation>
    <scope>NUCLEOTIDE SEQUENCE [LARGE SCALE GENOMIC DNA]</scope>
</reference>
<reference evidence="11" key="2">
    <citation type="submission" date="2025-08" db="UniProtKB">
        <authorList>
            <consortium name="Ensembl"/>
        </authorList>
    </citation>
    <scope>IDENTIFICATION</scope>
</reference>
<dbReference type="SMART" id="SM00649">
    <property type="entry name" value="RL11"/>
    <property type="match status" value="1"/>
</dbReference>
<name>A0A4W2G0D9_BOBOX</name>
<proteinExistence type="inferred from homology"/>
<evidence type="ECO:0000256" key="5">
    <source>
        <dbReference type="ARBA" id="ARBA00035320"/>
    </source>
</evidence>
<sequence length="165" mass="17713">MPPKLDPNEIKVVYLRCTGGEVGAMSVLAPKIGPLGLSPKKVGDDIAKATGGWKGLRITVKLTIQNRQAQIEVVPSASTLIIKALKGPPRDRKKQKNIKHSGNITFDEIVNIAWQMQHRSLARELSGTIKEILGTAQSVGCNVDGRHPYDIIDGINSGAVECPAS</sequence>
<dbReference type="GO" id="GO:0022625">
    <property type="term" value="C:cytosolic large ribosomal subunit"/>
    <property type="evidence" value="ECO:0007669"/>
    <property type="project" value="TreeGrafter"/>
</dbReference>
<accession>A0A4W2G0D9</accession>
<evidence type="ECO:0000256" key="6">
    <source>
        <dbReference type="ARBA" id="ARBA00045484"/>
    </source>
</evidence>